<comment type="caution">
    <text evidence="1">The sequence shown here is derived from an EMBL/GenBank/DDBJ whole genome shotgun (WGS) entry which is preliminary data.</text>
</comment>
<name>A0A2W2AY13_9BACT</name>
<dbReference type="EMBL" id="QKTW01000017">
    <property type="protein sequence ID" value="PZF72578.1"/>
    <property type="molecule type" value="Genomic_DNA"/>
</dbReference>
<reference evidence="1 2" key="1">
    <citation type="submission" date="2018-06" db="EMBL/GenBank/DDBJ databases">
        <title>Mucibacter soli gen. nov., sp. nov., a new member of the family Chitinophagaceae producing mucin.</title>
        <authorList>
            <person name="Kim M.-K."/>
            <person name="Park S."/>
            <person name="Kim T.-S."/>
            <person name="Joung Y."/>
            <person name="Han J.-H."/>
            <person name="Kim S.B."/>
        </authorList>
    </citation>
    <scope>NUCLEOTIDE SEQUENCE [LARGE SCALE GENOMIC DNA]</scope>
    <source>
        <strain evidence="1 2">R1-15</strain>
    </source>
</reference>
<dbReference type="RefSeq" id="WP_110999169.1">
    <property type="nucleotide sequence ID" value="NZ_QKTW01000017.1"/>
</dbReference>
<evidence type="ECO:0000313" key="1">
    <source>
        <dbReference type="EMBL" id="PZF72578.1"/>
    </source>
</evidence>
<dbReference type="AlphaFoldDB" id="A0A2W2AY13"/>
<organism evidence="1 2">
    <name type="scientific">Taibaiella soli</name>
    <dbReference type="NCBI Taxonomy" id="1649169"/>
    <lineage>
        <taxon>Bacteria</taxon>
        <taxon>Pseudomonadati</taxon>
        <taxon>Bacteroidota</taxon>
        <taxon>Chitinophagia</taxon>
        <taxon>Chitinophagales</taxon>
        <taxon>Chitinophagaceae</taxon>
        <taxon>Taibaiella</taxon>
    </lineage>
</organism>
<accession>A0A2W2AY13</accession>
<evidence type="ECO:0000313" key="2">
    <source>
        <dbReference type="Proteomes" id="UP000248745"/>
    </source>
</evidence>
<keyword evidence="2" id="KW-1185">Reference proteome</keyword>
<dbReference type="Proteomes" id="UP000248745">
    <property type="component" value="Unassembled WGS sequence"/>
</dbReference>
<protein>
    <submittedName>
        <fullName evidence="1">Uncharacterized protein</fullName>
    </submittedName>
</protein>
<proteinExistence type="predicted"/>
<gene>
    <name evidence="1" type="ORF">DN068_11985</name>
</gene>
<sequence>MIPGTTMLMSELMKQHADSFGYVVYSETMNSSAVLSDFKNLRIPVNATLEEIDKTFGVSSKMIVEFERGANFGERLTHLISARRNIQEKYEAPIRTGFRIDEEELTSPDRRWDPDYVAFHCVRERSDLPLSELGYTFLEYIAPCEFSKEVEAEQYLKLLAEGAGTAIYARYLDAKIKEQINAEIKEQNTGIKENAVSEYLVQEDTINENLTLQEIFASADEYALVISLLKEWDLMDETETWRLGKGKKMKLVCLVRVLDRKGYFKETYNAADYGLIISVIKNSFNISIAPRTVRDDVSRYNREFAFIPDSSLKTKM</sequence>